<reference evidence="1 2" key="1">
    <citation type="submission" date="2016-10" db="EMBL/GenBank/DDBJ databases">
        <authorList>
            <person name="de Groot N.N."/>
        </authorList>
    </citation>
    <scope>NUCLEOTIDE SEQUENCE [LARGE SCALE GENOMIC DNA]</scope>
    <source>
        <strain evidence="1 2">CGMCC 4.6858</strain>
    </source>
</reference>
<evidence type="ECO:0000313" key="1">
    <source>
        <dbReference type="EMBL" id="SDC67062.1"/>
    </source>
</evidence>
<protein>
    <submittedName>
        <fullName evidence="1">Putative sensory transduction regulator</fullName>
    </submittedName>
</protein>
<dbReference type="EMBL" id="FMZM01000003">
    <property type="protein sequence ID" value="SDC67062.1"/>
    <property type="molecule type" value="Genomic_DNA"/>
</dbReference>
<proteinExistence type="predicted"/>
<dbReference type="Proteomes" id="UP000199034">
    <property type="component" value="Unassembled WGS sequence"/>
</dbReference>
<dbReference type="RefSeq" id="WP_170866968.1">
    <property type="nucleotide sequence ID" value="NZ_FMZM01000003.1"/>
</dbReference>
<gene>
    <name evidence="1" type="ORF">SAMN05421872_103251</name>
</gene>
<name>A0A1G6NGU9_9ACTN</name>
<sequence length="149" mass="15910">MALLERVVAILEGLEWVVELDDEHPGGMLLEPSDGEAPWPFVAEVDPDEPQVAFYSLLPDEVPEDRREAVAAVLTEANYGLVVGSFEIDLSDGDVRFRTSLDLGRAEVDDAVLAALVSPLVARNLAAMDQWIDGLQAVAGGADPADVLG</sequence>
<dbReference type="AlphaFoldDB" id="A0A1G6NGU9"/>
<organism evidence="1 2">
    <name type="scientific">Nocardioides lianchengensis</name>
    <dbReference type="NCBI Taxonomy" id="1045774"/>
    <lineage>
        <taxon>Bacteria</taxon>
        <taxon>Bacillati</taxon>
        <taxon>Actinomycetota</taxon>
        <taxon>Actinomycetes</taxon>
        <taxon>Propionibacteriales</taxon>
        <taxon>Nocardioidaceae</taxon>
        <taxon>Nocardioides</taxon>
    </lineage>
</organism>
<dbReference type="STRING" id="1045774.SAMN05421872_103251"/>
<accession>A0A1G6NGU9</accession>
<evidence type="ECO:0000313" key="2">
    <source>
        <dbReference type="Proteomes" id="UP000199034"/>
    </source>
</evidence>
<dbReference type="InterPro" id="IPR019660">
    <property type="entry name" value="Put_sensory_transdc_reg_YbjN"/>
</dbReference>
<keyword evidence="2" id="KW-1185">Reference proteome</keyword>
<dbReference type="Pfam" id="PF10722">
    <property type="entry name" value="YbjN"/>
    <property type="match status" value="1"/>
</dbReference>